<name>A0ABW5ZYB4_9FLAO</name>
<dbReference type="InterPro" id="IPR017853">
    <property type="entry name" value="GH"/>
</dbReference>
<comment type="catalytic activity">
    <reaction evidence="1">
        <text>Hydrolysis of terminal non-reducing N-acetyl-D-hexosamine residues in N-acetyl-beta-D-hexosaminides.</text>
        <dbReference type="EC" id="3.2.1.52"/>
    </reaction>
</comment>
<evidence type="ECO:0000313" key="9">
    <source>
        <dbReference type="Proteomes" id="UP001597548"/>
    </source>
</evidence>
<dbReference type="InterPro" id="IPR029018">
    <property type="entry name" value="Hex-like_dom2"/>
</dbReference>
<keyword evidence="4" id="KW-0378">Hydrolase</keyword>
<comment type="similarity">
    <text evidence="2">Belongs to the glycosyl hydrolase 20 family.</text>
</comment>
<evidence type="ECO:0000256" key="2">
    <source>
        <dbReference type="ARBA" id="ARBA00006285"/>
    </source>
</evidence>
<dbReference type="PANTHER" id="PTHR22600:SF57">
    <property type="entry name" value="BETA-N-ACETYLHEXOSAMINIDASE"/>
    <property type="match status" value="1"/>
</dbReference>
<feature type="domain" description="Beta-hexosaminidase bacterial type N-terminal" evidence="7">
    <location>
        <begin position="29"/>
        <end position="160"/>
    </location>
</feature>
<dbReference type="InterPro" id="IPR025705">
    <property type="entry name" value="Beta_hexosaminidase_sua/sub"/>
</dbReference>
<dbReference type="Pfam" id="PF00728">
    <property type="entry name" value="Glyco_hydro_20"/>
    <property type="match status" value="1"/>
</dbReference>
<proteinExistence type="inferred from homology"/>
<dbReference type="Proteomes" id="UP001597548">
    <property type="component" value="Unassembled WGS sequence"/>
</dbReference>
<keyword evidence="9" id="KW-1185">Reference proteome</keyword>
<evidence type="ECO:0000256" key="1">
    <source>
        <dbReference type="ARBA" id="ARBA00001231"/>
    </source>
</evidence>
<gene>
    <name evidence="8" type="ORF">ACFS29_20390</name>
</gene>
<evidence type="ECO:0000256" key="4">
    <source>
        <dbReference type="ARBA" id="ARBA00022801"/>
    </source>
</evidence>
<dbReference type="InterPro" id="IPR015882">
    <property type="entry name" value="HEX_bac_N"/>
</dbReference>
<dbReference type="SUPFAM" id="SSF55545">
    <property type="entry name" value="beta-N-acetylhexosaminidase-like domain"/>
    <property type="match status" value="1"/>
</dbReference>
<dbReference type="InterPro" id="IPR015883">
    <property type="entry name" value="Glyco_hydro_20_cat"/>
</dbReference>
<evidence type="ECO:0000256" key="3">
    <source>
        <dbReference type="ARBA" id="ARBA00012663"/>
    </source>
</evidence>
<dbReference type="Gene3D" id="3.20.20.80">
    <property type="entry name" value="Glycosidases"/>
    <property type="match status" value="1"/>
</dbReference>
<dbReference type="RefSeq" id="WP_194506773.1">
    <property type="nucleotide sequence ID" value="NZ_JADILU010000002.1"/>
</dbReference>
<dbReference type="EMBL" id="JBHUOS010000016">
    <property type="protein sequence ID" value="MFD2918024.1"/>
    <property type="molecule type" value="Genomic_DNA"/>
</dbReference>
<dbReference type="EC" id="3.2.1.52" evidence="3"/>
<dbReference type="CDD" id="cd06563">
    <property type="entry name" value="GH20_chitobiase-like"/>
    <property type="match status" value="1"/>
</dbReference>
<organism evidence="8 9">
    <name type="scientific">Psychroserpens luteus</name>
    <dbReference type="NCBI Taxonomy" id="1434066"/>
    <lineage>
        <taxon>Bacteria</taxon>
        <taxon>Pseudomonadati</taxon>
        <taxon>Bacteroidota</taxon>
        <taxon>Flavobacteriia</taxon>
        <taxon>Flavobacteriales</taxon>
        <taxon>Flavobacteriaceae</taxon>
        <taxon>Psychroserpens</taxon>
    </lineage>
</organism>
<reference evidence="9" key="1">
    <citation type="journal article" date="2019" name="Int. J. Syst. Evol. Microbiol.">
        <title>The Global Catalogue of Microorganisms (GCM) 10K type strain sequencing project: providing services to taxonomists for standard genome sequencing and annotation.</title>
        <authorList>
            <consortium name="The Broad Institute Genomics Platform"/>
            <consortium name="The Broad Institute Genome Sequencing Center for Infectious Disease"/>
            <person name="Wu L."/>
            <person name="Ma J."/>
        </authorList>
    </citation>
    <scope>NUCLEOTIDE SEQUENCE [LARGE SCALE GENOMIC DNA]</scope>
    <source>
        <strain evidence="9">KCTC 32514</strain>
    </source>
</reference>
<feature type="domain" description="Glycoside hydrolase family 20 catalytic" evidence="6">
    <location>
        <begin position="163"/>
        <end position="508"/>
    </location>
</feature>
<protein>
    <recommendedName>
        <fullName evidence="3">beta-N-acetylhexosaminidase</fullName>
        <ecNumber evidence="3">3.2.1.52</ecNumber>
    </recommendedName>
</protein>
<dbReference type="Gene3D" id="3.30.379.10">
    <property type="entry name" value="Chitobiase/beta-hexosaminidase domain 2-like"/>
    <property type="match status" value="1"/>
</dbReference>
<evidence type="ECO:0000259" key="6">
    <source>
        <dbReference type="Pfam" id="PF00728"/>
    </source>
</evidence>
<keyword evidence="5" id="KW-0326">Glycosidase</keyword>
<evidence type="ECO:0000259" key="7">
    <source>
        <dbReference type="Pfam" id="PF02838"/>
    </source>
</evidence>
<dbReference type="PRINTS" id="PR00738">
    <property type="entry name" value="GLHYDRLASE20"/>
</dbReference>
<dbReference type="PROSITE" id="PS51257">
    <property type="entry name" value="PROKAR_LIPOPROTEIN"/>
    <property type="match status" value="1"/>
</dbReference>
<dbReference type="InterPro" id="IPR026876">
    <property type="entry name" value="Fn3_assoc_repeat"/>
</dbReference>
<dbReference type="PANTHER" id="PTHR22600">
    <property type="entry name" value="BETA-HEXOSAMINIDASE"/>
    <property type="match status" value="1"/>
</dbReference>
<accession>A0ABW5ZYB4</accession>
<comment type="caution">
    <text evidence="8">The sequence shown here is derived from an EMBL/GenBank/DDBJ whole genome shotgun (WGS) entry which is preliminary data.</text>
</comment>
<dbReference type="Pfam" id="PF13287">
    <property type="entry name" value="Fn3_assoc"/>
    <property type="match status" value="1"/>
</dbReference>
<evidence type="ECO:0000313" key="8">
    <source>
        <dbReference type="EMBL" id="MFD2918024.1"/>
    </source>
</evidence>
<sequence>MSFKKIVVLLVFISFLYSCESKVYVAEIPQIIPTPSSQTINEGYFLLENPIGLSYDDTFKISGDFLRKYLQKGNTIQLTDNDDIQFLLDETIENPEGYKLSIQPFKIIISAKTDQGAFYAVQTLRQLLPPEFENGSFSDISTSLNTSKNASIQCMTITDAPLFQYRGMHLDVARHQFSVDFIKQYIDAIAMLKMNTFHWHLTDDQGWRIEIKKYPELQEIAAYRNETLIGHYSDQPHQFDGKRYGGFYTQEEVKDVVAYAQSQHVTVIPEIEMPGHAQAAISAYPNLGCTGEQVDVAQKWGVFEHIFCSKDDTFDFLEDVLDEVIPLFPSEYIHIGGDEAPKTNWKRCEQCQNRIKTEGLKDEHELQNYFITRIEKYLNSKGKQIIGWDEILEGGLAPNATVMSWRGTKGAVEAAKQKHNVVMTPTSHCYFDYYQSTNPEEPIAIGGFLPLEKVYGFNPIPSELSAEESKYILGAQGNLWTEYIPTEDHVEYMVFPRILAMSEVVWSKNENKDYTNFVKRVENFNKRLDVLDINYANHLYEIEGELISEENKNYYKLYATLEDKTIYYTLDGSPVNLFSHTYTKPIPITESTKIKAAVFDTEKRLGNVFSETINYHKAVGKKITINKTPHKSYSGCGPEGLINGISGSDSRYGDKEWLGFWGEDLEIVIDLGENMDINTIKTRFHNVQGQWIYAPSEIFLEFILDDGSKLTDKITLNNDNSNDVIDLDYTIPKPKNMGIKIKTIRLNITNYGTIPDGKQGAGQKAWTFIDEIIVN</sequence>
<dbReference type="Pfam" id="PF02838">
    <property type="entry name" value="Glyco_hydro_20b"/>
    <property type="match status" value="1"/>
</dbReference>
<dbReference type="SUPFAM" id="SSF51445">
    <property type="entry name" value="(Trans)glycosidases"/>
    <property type="match status" value="1"/>
</dbReference>
<evidence type="ECO:0000256" key="5">
    <source>
        <dbReference type="ARBA" id="ARBA00023295"/>
    </source>
</evidence>